<dbReference type="Proteomes" id="UP001153331">
    <property type="component" value="Unassembled WGS sequence"/>
</dbReference>
<accession>A0ACC2I3W2</accession>
<keyword evidence="2" id="KW-1185">Reference proteome</keyword>
<evidence type="ECO:0000313" key="1">
    <source>
        <dbReference type="EMBL" id="KAJ8109663.1"/>
    </source>
</evidence>
<gene>
    <name evidence="1" type="ORF">OPT61_g7296</name>
</gene>
<sequence>MRFFTSIISSAALLGSFASASPLEVRQDALQPFEVTGVSRYSPAGRPGSDPWSYIRANVTDPNSYFYSEQNRNLTIPAGSQGVNCVARWYKGESPEGRTWPCDPAEYGHWALQVGSGGLLKFIHAVEPGSSWPNTRYEAEASFVPGENMIGRCLSSGSCTYALSAELKPVLAPATKTL</sequence>
<organism evidence="1 2">
    <name type="scientific">Boeremia exigua</name>
    <dbReference type="NCBI Taxonomy" id="749465"/>
    <lineage>
        <taxon>Eukaryota</taxon>
        <taxon>Fungi</taxon>
        <taxon>Dikarya</taxon>
        <taxon>Ascomycota</taxon>
        <taxon>Pezizomycotina</taxon>
        <taxon>Dothideomycetes</taxon>
        <taxon>Pleosporomycetidae</taxon>
        <taxon>Pleosporales</taxon>
        <taxon>Pleosporineae</taxon>
        <taxon>Didymellaceae</taxon>
        <taxon>Boeremia</taxon>
    </lineage>
</organism>
<proteinExistence type="predicted"/>
<protein>
    <submittedName>
        <fullName evidence="1">Uncharacterized protein</fullName>
    </submittedName>
</protein>
<reference evidence="1" key="1">
    <citation type="submission" date="2022-11" db="EMBL/GenBank/DDBJ databases">
        <title>Genome Sequence of Boeremia exigua.</title>
        <authorList>
            <person name="Buettner E."/>
        </authorList>
    </citation>
    <scope>NUCLEOTIDE SEQUENCE</scope>
    <source>
        <strain evidence="1">CU02</strain>
    </source>
</reference>
<evidence type="ECO:0000313" key="2">
    <source>
        <dbReference type="Proteomes" id="UP001153331"/>
    </source>
</evidence>
<dbReference type="EMBL" id="JAPHNI010000586">
    <property type="protein sequence ID" value="KAJ8109663.1"/>
    <property type="molecule type" value="Genomic_DNA"/>
</dbReference>
<name>A0ACC2I3W2_9PLEO</name>
<comment type="caution">
    <text evidence="1">The sequence shown here is derived from an EMBL/GenBank/DDBJ whole genome shotgun (WGS) entry which is preliminary data.</text>
</comment>